<comment type="caution">
    <text evidence="2">The sequence shown here is derived from an EMBL/GenBank/DDBJ whole genome shotgun (WGS) entry which is preliminary data.</text>
</comment>
<feature type="compositionally biased region" description="Low complexity" evidence="1">
    <location>
        <begin position="215"/>
        <end position="224"/>
    </location>
</feature>
<reference evidence="2 3" key="1">
    <citation type="journal article" date="2015" name="BMC Genomics">
        <title>Gene expression during zombie ant biting behavior reflects the complexity underlying fungal parasitic behavioral manipulation.</title>
        <authorList>
            <person name="de Bekker C."/>
            <person name="Ohm R.A."/>
            <person name="Loreto R.G."/>
            <person name="Sebastian A."/>
            <person name="Albert I."/>
            <person name="Merrow M."/>
            <person name="Brachmann A."/>
            <person name="Hughes D.P."/>
        </authorList>
    </citation>
    <scope>NUCLEOTIDE SEQUENCE [LARGE SCALE GENOMIC DNA]</scope>
    <source>
        <strain evidence="2 3">SC16a</strain>
    </source>
</reference>
<gene>
    <name evidence="2" type="ORF">XA68_10532</name>
</gene>
<organism evidence="2 3">
    <name type="scientific">Ophiocordyceps unilateralis</name>
    <name type="common">Zombie-ant fungus</name>
    <name type="synonym">Torrubia unilateralis</name>
    <dbReference type="NCBI Taxonomy" id="268505"/>
    <lineage>
        <taxon>Eukaryota</taxon>
        <taxon>Fungi</taxon>
        <taxon>Dikarya</taxon>
        <taxon>Ascomycota</taxon>
        <taxon>Pezizomycotina</taxon>
        <taxon>Sordariomycetes</taxon>
        <taxon>Hypocreomycetidae</taxon>
        <taxon>Hypocreales</taxon>
        <taxon>Ophiocordycipitaceae</taxon>
        <taxon>Ophiocordyceps</taxon>
    </lineage>
</organism>
<dbReference type="EMBL" id="LAZP02000113">
    <property type="protein sequence ID" value="PFH60694.1"/>
    <property type="molecule type" value="Genomic_DNA"/>
</dbReference>
<proteinExistence type="predicted"/>
<feature type="compositionally biased region" description="Low complexity" evidence="1">
    <location>
        <begin position="45"/>
        <end position="68"/>
    </location>
</feature>
<dbReference type="PANTHER" id="PTHR13621">
    <property type="entry name" value="PROLINE-RICH PROTEIN PRCC"/>
    <property type="match status" value="1"/>
</dbReference>
<dbReference type="Proteomes" id="UP000037136">
    <property type="component" value="Unassembled WGS sequence"/>
</dbReference>
<keyword evidence="3" id="KW-1185">Reference proteome</keyword>
<sequence length="355" mass="38127">MALVDYSESEASDSDCERPATRPVHKKRVIDHRGKIIVNLPPPSSSSSSSSRDHQQQQPSSSSSSSSSLPPPPEKGTRTSAAGLFSGFNSFLPPPKKTAAQPRSGSAVVLKTSVEPGFDRGNDASTPAIFSEASAWTATQEHEGKKPSQAEPVGKPTMFKPLSVARGTNKKKASAAASIVKPTKDSMPPPPAPSAAQTRKKQPLFSLHADEEASEPTTAASADEYSTAPVFDTGPASDDDARATPVQAHHHRLDTIADDLNLTAAARRELFGRHASVTAAQPVLDFNMDHEYQHNEQIRAAGDQQIHNPVRAIQGGKHNLRQLVHNVQSQREALEDSFAQGKSNRKDASSRYGWR</sequence>
<feature type="region of interest" description="Disordered" evidence="1">
    <location>
        <begin position="1"/>
        <end position="247"/>
    </location>
</feature>
<dbReference type="PANTHER" id="PTHR13621:SF2">
    <property type="entry name" value="PROLINE-RICH PROTEIN PRCC"/>
    <property type="match status" value="1"/>
</dbReference>
<evidence type="ECO:0000313" key="3">
    <source>
        <dbReference type="Proteomes" id="UP000037136"/>
    </source>
</evidence>
<dbReference type="Pfam" id="PF10253">
    <property type="entry name" value="PRCC"/>
    <property type="match status" value="1"/>
</dbReference>
<name>A0A2A9PHK2_OPHUN</name>
<dbReference type="InterPro" id="IPR018800">
    <property type="entry name" value="PRCC"/>
</dbReference>
<evidence type="ECO:0000313" key="2">
    <source>
        <dbReference type="EMBL" id="PFH60694.1"/>
    </source>
</evidence>
<feature type="region of interest" description="Disordered" evidence="1">
    <location>
        <begin position="331"/>
        <end position="355"/>
    </location>
</feature>
<dbReference type="STRING" id="268505.A0A2A9PHK2"/>
<dbReference type="OrthoDB" id="2555634at2759"/>
<dbReference type="AlphaFoldDB" id="A0A2A9PHK2"/>
<dbReference type="GO" id="GO:0005634">
    <property type="term" value="C:nucleus"/>
    <property type="evidence" value="ECO:0007669"/>
    <property type="project" value="TreeGrafter"/>
</dbReference>
<reference evidence="2 3" key="2">
    <citation type="journal article" date="2017" name="Sci. Rep.">
        <title>Ant-infecting Ophiocordyceps genomes reveal a high diversity of potential behavioral manipulation genes and a possible major role for enterotoxins.</title>
        <authorList>
            <person name="de Bekker C."/>
            <person name="Ohm R.A."/>
            <person name="Evans H.C."/>
            <person name="Brachmann A."/>
            <person name="Hughes D.P."/>
        </authorList>
    </citation>
    <scope>NUCLEOTIDE SEQUENCE [LARGE SCALE GENOMIC DNA]</scope>
    <source>
        <strain evidence="2 3">SC16a</strain>
    </source>
</reference>
<protein>
    <submittedName>
        <fullName evidence="2">Uncharacterized protein</fullName>
    </submittedName>
</protein>
<evidence type="ECO:0000256" key="1">
    <source>
        <dbReference type="SAM" id="MobiDB-lite"/>
    </source>
</evidence>
<accession>A0A2A9PHK2</accession>